<reference evidence="3" key="2">
    <citation type="journal article" date="2023" name="IMA Fungus">
        <title>Comparative genomic study of the Penicillium genus elucidates a diverse pangenome and 15 lateral gene transfer events.</title>
        <authorList>
            <person name="Petersen C."/>
            <person name="Sorensen T."/>
            <person name="Nielsen M.R."/>
            <person name="Sondergaard T.E."/>
            <person name="Sorensen J.L."/>
            <person name="Fitzpatrick D.A."/>
            <person name="Frisvad J.C."/>
            <person name="Nielsen K.L."/>
        </authorList>
    </citation>
    <scope>NUCLEOTIDE SEQUENCE</scope>
    <source>
        <strain evidence="3">IBT 30069</strain>
    </source>
</reference>
<evidence type="ECO:0000259" key="2">
    <source>
        <dbReference type="Pfam" id="PF24355"/>
    </source>
</evidence>
<feature type="compositionally biased region" description="Low complexity" evidence="1">
    <location>
        <begin position="150"/>
        <end position="162"/>
    </location>
</feature>
<dbReference type="OrthoDB" id="5413703at2759"/>
<dbReference type="PANTHER" id="PTHR39611">
    <property type="entry name" value="HYDROXYPROLINE-RICH GLYCOPROTEIN DZ-HRGP-RELATED"/>
    <property type="match status" value="1"/>
</dbReference>
<dbReference type="AlphaFoldDB" id="A0A9W9K5N4"/>
<feature type="domain" description="DUF7514" evidence="2">
    <location>
        <begin position="270"/>
        <end position="430"/>
    </location>
</feature>
<name>A0A9W9K5N4_9EURO</name>
<feature type="compositionally biased region" description="Basic and acidic residues" evidence="1">
    <location>
        <begin position="477"/>
        <end position="488"/>
    </location>
</feature>
<dbReference type="EMBL" id="JAPQKH010000006">
    <property type="protein sequence ID" value="KAJ5093675.1"/>
    <property type="molecule type" value="Genomic_DNA"/>
</dbReference>
<organism evidence="3 4">
    <name type="scientific">Penicillium angulare</name>
    <dbReference type="NCBI Taxonomy" id="116970"/>
    <lineage>
        <taxon>Eukaryota</taxon>
        <taxon>Fungi</taxon>
        <taxon>Dikarya</taxon>
        <taxon>Ascomycota</taxon>
        <taxon>Pezizomycotina</taxon>
        <taxon>Eurotiomycetes</taxon>
        <taxon>Eurotiomycetidae</taxon>
        <taxon>Eurotiales</taxon>
        <taxon>Aspergillaceae</taxon>
        <taxon>Penicillium</taxon>
    </lineage>
</organism>
<feature type="compositionally biased region" description="Pro residues" evidence="1">
    <location>
        <begin position="62"/>
        <end position="79"/>
    </location>
</feature>
<feature type="compositionally biased region" description="Polar residues" evidence="1">
    <location>
        <begin position="233"/>
        <end position="242"/>
    </location>
</feature>
<feature type="compositionally biased region" description="Low complexity" evidence="1">
    <location>
        <begin position="576"/>
        <end position="598"/>
    </location>
</feature>
<comment type="caution">
    <text evidence="3">The sequence shown here is derived from an EMBL/GenBank/DDBJ whole genome shotgun (WGS) entry which is preliminary data.</text>
</comment>
<feature type="compositionally biased region" description="Low complexity" evidence="1">
    <location>
        <begin position="51"/>
        <end position="61"/>
    </location>
</feature>
<dbReference type="Proteomes" id="UP001149165">
    <property type="component" value="Unassembled WGS sequence"/>
</dbReference>
<feature type="compositionally biased region" description="Basic and acidic residues" evidence="1">
    <location>
        <begin position="245"/>
        <end position="256"/>
    </location>
</feature>
<dbReference type="PANTHER" id="PTHR39611:SF1">
    <property type="entry name" value="HYDROXYPROLINE-RICH GLYCOPROTEIN DZ-HRGP"/>
    <property type="match status" value="1"/>
</dbReference>
<sequence>MAYDGYQSYPNAGYQPGNMNPDPNDPHGYSSAPPYPSYPSYPSYHESDHISMPQPQMHHMPPSAPPAPGYEQYPEPPQPQDTHPAHINEAVNSAIYNNNQNADAGSFISPEVLSQITSTVIQQLKASGLNETIGSPQLPQQHQYPPPPQSISRPQSQIHQPPWSAPPTDLPQRPHTESPQSVPHPQRSGSIPPANTMPNGFEIPHSQTFPSGYSSDRRPSPSPKPFPDPGSRRTGSMSSQGSVKMETRPKPPDRDATIMEMTTLERIWGKLFEDDKPTKRLGQFLRGIAMHLIEDYPPGNTLVITPQKLQKFYADTGVEWDPYPWHDIFDDRTSSISRLFREVRAEHHLVQLDDLKERPDIPGLTPKGFEKWATLMIQGHPDREYERLQKAVLNMPISNPDDKKERFPKEIPRRLFPECADISLREEVEEHIMKHCGVDLPHITEEEREKSRRPKKSSPPPGTTPARESATSQRTGSTERSRSYERGRPTTSAKSSSAILDEDEPISPAPIERERKPYSANPGSGKKYDDSSSAYSKRDSFTASRSDIPPVAPPSSSHRVSVSAKPRSPNPDSLYARSGSGPAPSRRYSRGSRSSSRSMGHEYRHSESDLSSRDHTPRYGGISANELYMEPSSMTSPEPEDTRRHHGSHRNSRTDEEYYRGMLGGQGGGSTHDYKYYH</sequence>
<dbReference type="Pfam" id="PF24355">
    <property type="entry name" value="DUF7514"/>
    <property type="match status" value="1"/>
</dbReference>
<reference evidence="3" key="1">
    <citation type="submission" date="2022-11" db="EMBL/GenBank/DDBJ databases">
        <authorList>
            <person name="Petersen C."/>
        </authorList>
    </citation>
    <scope>NUCLEOTIDE SEQUENCE</scope>
    <source>
        <strain evidence="3">IBT 30069</strain>
    </source>
</reference>
<evidence type="ECO:0000256" key="1">
    <source>
        <dbReference type="SAM" id="MobiDB-lite"/>
    </source>
</evidence>
<evidence type="ECO:0000313" key="3">
    <source>
        <dbReference type="EMBL" id="KAJ5093675.1"/>
    </source>
</evidence>
<proteinExistence type="predicted"/>
<feature type="compositionally biased region" description="Basic and acidic residues" evidence="1">
    <location>
        <begin position="599"/>
        <end position="617"/>
    </location>
</feature>
<keyword evidence="4" id="KW-1185">Reference proteome</keyword>
<feature type="compositionally biased region" description="Polar residues" evidence="1">
    <location>
        <begin position="489"/>
        <end position="498"/>
    </location>
</feature>
<protein>
    <recommendedName>
        <fullName evidence="2">DUF7514 domain-containing protein</fullName>
    </recommendedName>
</protein>
<accession>A0A9W9K5N4</accession>
<feature type="region of interest" description="Disordered" evidence="1">
    <location>
        <begin position="439"/>
        <end position="678"/>
    </location>
</feature>
<feature type="compositionally biased region" description="Polar residues" evidence="1">
    <location>
        <begin position="177"/>
        <end position="189"/>
    </location>
</feature>
<dbReference type="InterPro" id="IPR055936">
    <property type="entry name" value="DUF7514"/>
</dbReference>
<feature type="region of interest" description="Disordered" evidence="1">
    <location>
        <begin position="131"/>
        <end position="256"/>
    </location>
</feature>
<feature type="compositionally biased region" description="Basic and acidic residues" evidence="1">
    <location>
        <begin position="526"/>
        <end position="540"/>
    </location>
</feature>
<evidence type="ECO:0000313" key="4">
    <source>
        <dbReference type="Proteomes" id="UP001149165"/>
    </source>
</evidence>
<feature type="compositionally biased region" description="Basic and acidic residues" evidence="1">
    <location>
        <begin position="439"/>
        <end position="450"/>
    </location>
</feature>
<feature type="region of interest" description="Disordered" evidence="1">
    <location>
        <begin position="1"/>
        <end position="94"/>
    </location>
</feature>
<gene>
    <name evidence="3" type="ORF">N7456_009536</name>
</gene>